<evidence type="ECO:0000259" key="9">
    <source>
        <dbReference type="SMART" id="SM00338"/>
    </source>
</evidence>
<feature type="region of interest" description="Disordered" evidence="8">
    <location>
        <begin position="1"/>
        <end position="112"/>
    </location>
</feature>
<feature type="region of interest" description="Disordered" evidence="8">
    <location>
        <begin position="170"/>
        <end position="195"/>
    </location>
</feature>
<keyword evidence="4" id="KW-0238">DNA-binding</keyword>
<feature type="region of interest" description="Disordered" evidence="8">
    <location>
        <begin position="321"/>
        <end position="380"/>
    </location>
</feature>
<dbReference type="Gene3D" id="1.20.5.170">
    <property type="match status" value="1"/>
</dbReference>
<dbReference type="SUPFAM" id="SSF57959">
    <property type="entry name" value="Leucine zipper domain"/>
    <property type="match status" value="1"/>
</dbReference>
<organism evidence="10">
    <name type="scientific">Cafeteria roenbergensis</name>
    <name type="common">Marine flagellate</name>
    <dbReference type="NCBI Taxonomy" id="33653"/>
    <lineage>
        <taxon>Eukaryota</taxon>
        <taxon>Sar</taxon>
        <taxon>Stramenopiles</taxon>
        <taxon>Bigyra</taxon>
        <taxon>Opalozoa</taxon>
        <taxon>Bicosoecida</taxon>
        <taxon>Cafeteriaceae</taxon>
        <taxon>Cafeteria</taxon>
    </lineage>
</organism>
<gene>
    <name evidence="10" type="ORF">CROE0942_LOCUS16222</name>
</gene>
<feature type="region of interest" description="Disordered" evidence="8">
    <location>
        <begin position="211"/>
        <end position="254"/>
    </location>
</feature>
<accession>A0A7S0K8B5</accession>
<dbReference type="InterPro" id="IPR004827">
    <property type="entry name" value="bZIP"/>
</dbReference>
<dbReference type="PANTHER" id="PTHR47416">
    <property type="entry name" value="BASIC-LEUCINE ZIPPER TRANSCRIPTION FACTOR F-RELATED"/>
    <property type="match status" value="1"/>
</dbReference>
<dbReference type="PANTHER" id="PTHR47416:SF8">
    <property type="entry name" value="BASIC-LEUCINE ZIPPER TRANSCRIPTION FACTOR E-RELATED"/>
    <property type="match status" value="1"/>
</dbReference>
<evidence type="ECO:0000256" key="4">
    <source>
        <dbReference type="ARBA" id="ARBA00023125"/>
    </source>
</evidence>
<protein>
    <recommendedName>
        <fullName evidence="9">BZIP domain-containing protein</fullName>
    </recommendedName>
</protein>
<evidence type="ECO:0000256" key="6">
    <source>
        <dbReference type="ARBA" id="ARBA00023242"/>
    </source>
</evidence>
<evidence type="ECO:0000256" key="2">
    <source>
        <dbReference type="ARBA" id="ARBA00007163"/>
    </source>
</evidence>
<keyword evidence="5" id="KW-0804">Transcription</keyword>
<evidence type="ECO:0000256" key="3">
    <source>
        <dbReference type="ARBA" id="ARBA00023015"/>
    </source>
</evidence>
<keyword evidence="7" id="KW-0175">Coiled coil</keyword>
<feature type="domain" description="BZIP" evidence="9">
    <location>
        <begin position="87"/>
        <end position="153"/>
    </location>
</feature>
<evidence type="ECO:0000256" key="7">
    <source>
        <dbReference type="SAM" id="Coils"/>
    </source>
</evidence>
<name>A0A7S0K8B5_CAFRO</name>
<keyword evidence="3" id="KW-0805">Transcription regulation</keyword>
<evidence type="ECO:0000256" key="5">
    <source>
        <dbReference type="ARBA" id="ARBA00023163"/>
    </source>
</evidence>
<feature type="compositionally biased region" description="Low complexity" evidence="8">
    <location>
        <begin position="345"/>
        <end position="356"/>
    </location>
</feature>
<dbReference type="GO" id="GO:0003700">
    <property type="term" value="F:DNA-binding transcription factor activity"/>
    <property type="evidence" value="ECO:0007669"/>
    <property type="project" value="InterPro"/>
</dbReference>
<dbReference type="SMART" id="SM00338">
    <property type="entry name" value="BRLZ"/>
    <property type="match status" value="1"/>
</dbReference>
<dbReference type="GO" id="GO:0003677">
    <property type="term" value="F:DNA binding"/>
    <property type="evidence" value="ECO:0007669"/>
    <property type="project" value="UniProtKB-KW"/>
</dbReference>
<dbReference type="AlphaFoldDB" id="A0A7S0K8B5"/>
<feature type="coiled-coil region" evidence="7">
    <location>
        <begin position="114"/>
        <end position="141"/>
    </location>
</feature>
<evidence type="ECO:0000256" key="1">
    <source>
        <dbReference type="ARBA" id="ARBA00004123"/>
    </source>
</evidence>
<feature type="compositionally biased region" description="Low complexity" evidence="8">
    <location>
        <begin position="224"/>
        <end position="240"/>
    </location>
</feature>
<comment type="subcellular location">
    <subcellularLocation>
        <location evidence="1">Nucleus</location>
    </subcellularLocation>
</comment>
<dbReference type="CDD" id="cd14686">
    <property type="entry name" value="bZIP"/>
    <property type="match status" value="1"/>
</dbReference>
<feature type="compositionally biased region" description="Low complexity" evidence="8">
    <location>
        <begin position="28"/>
        <end position="41"/>
    </location>
</feature>
<dbReference type="Pfam" id="PF00170">
    <property type="entry name" value="bZIP_1"/>
    <property type="match status" value="1"/>
</dbReference>
<evidence type="ECO:0000256" key="8">
    <source>
        <dbReference type="SAM" id="MobiDB-lite"/>
    </source>
</evidence>
<dbReference type="GO" id="GO:0005634">
    <property type="term" value="C:nucleus"/>
    <property type="evidence" value="ECO:0007669"/>
    <property type="project" value="UniProtKB-SubCell"/>
</dbReference>
<evidence type="ECO:0000313" key="10">
    <source>
        <dbReference type="EMBL" id="CAD8571842.1"/>
    </source>
</evidence>
<sequence length="380" mass="38059">MAATDEAVDARSGRKPGKLQPGPPAAPVPASDAAPALAQAGGQAGARERSAPPRKSKLPSGKQPASRGATRRPRATIPDEELQQRAAAGDKHAARKMRNRESAALSRKRRRDHALHLEERISTLESQLADAEDVNRRLAVENAALRHSTPLGCRGGGAAWSPPQLAPAHGAAAALDAPPAGDSGAASTALPPATASRARAHHLLPPFEAAASATRGGHAGDQPGAASLSSSGGGRSSSQRGRLESGETQFTADTVGQPRAVAAWLPTAAAASASRAALAAVPGAVAGTRPHRGGLPADLDSRTAAATSILLELGRAPALAGARAARTGQPGNGGSQGQAPLPQMAGSAEGECAGSAKEPLRGPQAKRQAMASACESRAPP</sequence>
<dbReference type="InterPro" id="IPR046347">
    <property type="entry name" value="bZIP_sf"/>
</dbReference>
<proteinExistence type="inferred from homology"/>
<comment type="similarity">
    <text evidence="2">Belongs to the bZIP family.</text>
</comment>
<keyword evidence="6" id="KW-0539">Nucleus</keyword>
<reference evidence="10" key="1">
    <citation type="submission" date="2021-01" db="EMBL/GenBank/DDBJ databases">
        <authorList>
            <person name="Corre E."/>
            <person name="Pelletier E."/>
            <person name="Niang G."/>
            <person name="Scheremetjew M."/>
            <person name="Finn R."/>
            <person name="Kale V."/>
            <person name="Holt S."/>
            <person name="Cochrane G."/>
            <person name="Meng A."/>
            <person name="Brown T."/>
            <person name="Cohen L."/>
        </authorList>
    </citation>
    <scope>NUCLEOTIDE SEQUENCE</scope>
    <source>
        <strain evidence="10">E4-10</strain>
    </source>
</reference>
<dbReference type="EMBL" id="HBET01023897">
    <property type="protein sequence ID" value="CAD8571842.1"/>
    <property type="molecule type" value="Transcribed_RNA"/>
</dbReference>